<accession>A0A8R1UR86</accession>
<evidence type="ECO:0000313" key="2">
    <source>
        <dbReference type="Proteomes" id="UP000005239"/>
    </source>
</evidence>
<protein>
    <submittedName>
        <fullName evidence="1">Uncharacterized protein</fullName>
    </submittedName>
</protein>
<dbReference type="Proteomes" id="UP000005239">
    <property type="component" value="Unassembled WGS sequence"/>
</dbReference>
<organism evidence="1 2">
    <name type="scientific">Pristionchus pacificus</name>
    <name type="common">Parasitic nematode worm</name>
    <dbReference type="NCBI Taxonomy" id="54126"/>
    <lineage>
        <taxon>Eukaryota</taxon>
        <taxon>Metazoa</taxon>
        <taxon>Ecdysozoa</taxon>
        <taxon>Nematoda</taxon>
        <taxon>Chromadorea</taxon>
        <taxon>Rhabditida</taxon>
        <taxon>Rhabditina</taxon>
        <taxon>Diplogasteromorpha</taxon>
        <taxon>Diplogasteroidea</taxon>
        <taxon>Neodiplogasteridae</taxon>
        <taxon>Pristionchus</taxon>
    </lineage>
</organism>
<dbReference type="EnsemblMetazoa" id="PPA37010.1">
    <property type="protein sequence ID" value="PPA37010.1"/>
    <property type="gene ID" value="WBGene00275379"/>
</dbReference>
<gene>
    <name evidence="1" type="primary">WBGene00275379</name>
</gene>
<name>A0A2A6BF31_PRIPA</name>
<reference evidence="2" key="1">
    <citation type="journal article" date="2008" name="Nat. Genet.">
        <title>The Pristionchus pacificus genome provides a unique perspective on nematode lifestyle and parasitism.</title>
        <authorList>
            <person name="Dieterich C."/>
            <person name="Clifton S.W."/>
            <person name="Schuster L.N."/>
            <person name="Chinwalla A."/>
            <person name="Delehaunty K."/>
            <person name="Dinkelacker I."/>
            <person name="Fulton L."/>
            <person name="Fulton R."/>
            <person name="Godfrey J."/>
            <person name="Minx P."/>
            <person name="Mitreva M."/>
            <person name="Roeseler W."/>
            <person name="Tian H."/>
            <person name="Witte H."/>
            <person name="Yang S.P."/>
            <person name="Wilson R.K."/>
            <person name="Sommer R.J."/>
        </authorList>
    </citation>
    <scope>NUCLEOTIDE SEQUENCE [LARGE SCALE GENOMIC DNA]</scope>
    <source>
        <strain evidence="2">PS312</strain>
    </source>
</reference>
<keyword evidence="2" id="KW-1185">Reference proteome</keyword>
<sequence length="125" mass="14737">MASTSLRLFISLTLLGLTSAYPLHKHPLHIDQLENLVMGPDKRLLDALDDDEYSPREDIRRSNLHIEDRPIYDEIRTIRADLTLSFHMVEKRERELWLKIEHNERMRNAMHDSDSGSHSDEDFDD</sequence>
<reference evidence="1" key="2">
    <citation type="submission" date="2022-06" db="UniProtKB">
        <authorList>
            <consortium name="EnsemblMetazoa"/>
        </authorList>
    </citation>
    <scope>IDENTIFICATION</scope>
    <source>
        <strain evidence="1">PS312</strain>
    </source>
</reference>
<dbReference type="AlphaFoldDB" id="A0A2A6BF31"/>
<proteinExistence type="predicted"/>
<evidence type="ECO:0000313" key="1">
    <source>
        <dbReference type="EnsemblMetazoa" id="PPA37010.1"/>
    </source>
</evidence>
<accession>A0A2A6BF31</accession>